<evidence type="ECO:0000313" key="3">
    <source>
        <dbReference type="Proteomes" id="UP000504631"/>
    </source>
</evidence>
<keyword evidence="3" id="KW-1185">Reference proteome</keyword>
<feature type="compositionally biased region" description="Polar residues" evidence="1">
    <location>
        <begin position="1008"/>
        <end position="1030"/>
    </location>
</feature>
<evidence type="ECO:0000313" key="4">
    <source>
        <dbReference type="RefSeq" id="XP_033355060.1"/>
    </source>
</evidence>
<protein>
    <submittedName>
        <fullName evidence="4">Uncharacterized protein LOC117236330 isoform X1</fullName>
    </submittedName>
</protein>
<dbReference type="GeneID" id="117236330"/>
<reference evidence="4" key="1">
    <citation type="submission" date="2025-08" db="UniProtKB">
        <authorList>
            <consortium name="RefSeq"/>
        </authorList>
    </citation>
    <scope>IDENTIFICATION</scope>
    <source>
        <tissue evidence="4">Muscle</tissue>
    </source>
</reference>
<name>A0A6J3KPT8_9HYME</name>
<accession>A0A6J3KPT8</accession>
<feature type="region of interest" description="Disordered" evidence="1">
    <location>
        <begin position="1148"/>
        <end position="1173"/>
    </location>
</feature>
<dbReference type="AlphaFoldDB" id="A0A6J3KPT8"/>
<dbReference type="RefSeq" id="XP_033355060.1">
    <property type="nucleotide sequence ID" value="XM_033499169.1"/>
</dbReference>
<gene>
    <name evidence="4" type="primary">LOC117236330</name>
</gene>
<proteinExistence type="predicted"/>
<dbReference type="Proteomes" id="UP000504631">
    <property type="component" value="Unplaced"/>
</dbReference>
<dbReference type="KEGG" id="bvk:117236330"/>
<evidence type="ECO:0000259" key="2">
    <source>
        <dbReference type="Pfam" id="PF09133"/>
    </source>
</evidence>
<sequence>MTHMTEVNFADFQMEERYKKLERTLKLASLRQENRTEDVSWPLLTSPSISSINADPFDSTTNIPSLQVSKIDSEVVSSSNNLRNILLKKKGINSNHKMIATSSVKKFREENDCLKDHLMMPPPNFNNHFCIKKKLNSLTSPNAKSLPRIRSNSSDIDIESPKKKGNHRFSSNDGNYIDSFIPSQISCDNFENKNVRMFTKWKVMLNEQNELVIKGKIECGKVAQSKPIVRRLTSTKIVSVFKHLYHLQGNIVDDEYELPDYVRGKFYSGFPDDWENVYQIWRTFVQQGCSATFRWPTPITDSDDDLRSEITDITFFNSKSPKNKRSNLMPFEEFYASEASVNLDCTYNILQTKEKQNLNSRSCQKSDSFTQTCLSDTIKNSPYREVSIQSLKNQYGNDKENINLNCTKTTVNSLKDKLNVIVNNLTDKNCDEECVGKIIEIFDCLNYVVSYGTVKYNGSNIENSKLKGDKHVVEERYNGINDKSQNWVESESISLQRSVNSTVANHNNSLRRKRTFAEMSKNNDISTSDSENEIYVGVPRIPINRIIRQKDILLKPCKRRIRKKTMYQNHDAIEKQYISNAPSIMSDNNNGSYIKTIRSEKENVTNFNDSSISIIEDERAHLKVKGYISSNIQNDVDKYVKSDIMGREQWGKPNDFTKIEDTQEIQKHSVQQNSTVINKPINYLQYSNKNTTDNPDPEQTDPEFTMVKKCNNTMTQTNSYLQESRHKNDQYQNHSSCQQYEELLLHPKNTMTEMTKPVVISSVPIDIEIRNTQLRFLQDPKVNVIKDENKAIKDLNEKVKNRNLTKKRSPMKSNAISITNSNLLSDSTQYSEECSNIQSSNVDPIILKKSLQDNLKVSRDNKFMNNCKPKLLSAWTPNILSKSGLHLIFEGKLLNEVGHIIHRKFKTDIIFRRVSQKLVETIHHEFYQLIGDLNDTKHVVPKELVNQCRYGCPTNIEQFCEIWKSLENADITDSVHIINVGVSSKGRRIIPPLSYWRGERIVLKDNNPVYNPGTSQNSLIVSPHKSSAKSNDIKKRKNRSDSSKNKQLNILAQNVPTISPEKLVKPTKNNTKLVGHNRPTRIVTRSKRKALQEVSESSVSSDDKNIPAYENQKMTFNSGNIISKDDVKSINVENLHESRINLVTTKPTKTRSNARKDIEPNTSLSTLPKQILGNQPSAGKYRDVVYTYYQDVAGKNDILSDDQVSHV</sequence>
<feature type="compositionally biased region" description="Polar residues" evidence="1">
    <location>
        <begin position="1160"/>
        <end position="1173"/>
    </location>
</feature>
<feature type="domain" description="SANTA" evidence="2">
    <location>
        <begin position="199"/>
        <end position="276"/>
    </location>
</feature>
<organism evidence="3 4">
    <name type="scientific">Bombus vosnesenskii</name>
    <dbReference type="NCBI Taxonomy" id="207650"/>
    <lineage>
        <taxon>Eukaryota</taxon>
        <taxon>Metazoa</taxon>
        <taxon>Ecdysozoa</taxon>
        <taxon>Arthropoda</taxon>
        <taxon>Hexapoda</taxon>
        <taxon>Insecta</taxon>
        <taxon>Pterygota</taxon>
        <taxon>Neoptera</taxon>
        <taxon>Endopterygota</taxon>
        <taxon>Hymenoptera</taxon>
        <taxon>Apocrita</taxon>
        <taxon>Aculeata</taxon>
        <taxon>Apoidea</taxon>
        <taxon>Anthophila</taxon>
        <taxon>Apidae</taxon>
        <taxon>Bombus</taxon>
        <taxon>Pyrobombus</taxon>
    </lineage>
</organism>
<dbReference type="InterPro" id="IPR015216">
    <property type="entry name" value="SANTA"/>
</dbReference>
<dbReference type="Pfam" id="PF09133">
    <property type="entry name" value="SANTA"/>
    <property type="match status" value="1"/>
</dbReference>
<feature type="region of interest" description="Disordered" evidence="1">
    <location>
        <begin position="1007"/>
        <end position="1048"/>
    </location>
</feature>
<evidence type="ECO:0000256" key="1">
    <source>
        <dbReference type="SAM" id="MobiDB-lite"/>
    </source>
</evidence>